<dbReference type="PROSITE" id="PS00978">
    <property type="entry name" value="FAD_G3PDH_2"/>
    <property type="match status" value="1"/>
</dbReference>
<evidence type="ECO:0000256" key="7">
    <source>
        <dbReference type="ARBA" id="ARBA00023002"/>
    </source>
</evidence>
<dbReference type="InterPro" id="IPR031656">
    <property type="entry name" value="DAO_C"/>
</dbReference>
<evidence type="ECO:0000256" key="1">
    <source>
        <dbReference type="ARBA" id="ARBA00001974"/>
    </source>
</evidence>
<dbReference type="InterPro" id="IPR000447">
    <property type="entry name" value="G3P_DH_FAD-dep"/>
</dbReference>
<protein>
    <recommendedName>
        <fullName evidence="9">Glycerol-3-phosphate dehydrogenase</fullName>
        <ecNumber evidence="9">1.1.5.3</ecNumber>
    </recommendedName>
</protein>
<sequence length="559" mass="62951">MFSSQTRSNKLVDMTQNQYDLLVIGGGITGSGIALDATHRGMKTALVEMQDFAAGTSSRSTKLVHGGLRYLKQFEVKMVAEVGKERAIVYENGPHVTTPEWMLLPFHTGGTFGKFSTSIGLRVYDFLAGVKRSERRKMFSAEETLSREPLVKSKDLKGGGYYVEYKTDDARLTIEVAKEAAARGADLVNYTKVENFIYDKGKVVGAVVRDQLTNKEYNIYAKKIVNAAGPWVDTLREKDNSKKGKQLQLTKGIHLVIDQERFPLKQAIYFDTPDGRMVFAIPRDGKTYVGTTDTVYKEDARHPRMTVKDRQYVIDAINYMFPTVDITVDDVESSWAGVRPLIHEQGKDPSEISRKDEIWTSESGLITIAGGKLTGYRKMAEIVVNRVAEDFKAEGREFESCQTKHLPISGGNVGGSGGFPTFVEQKVKEGIKLGLSRDAAEKLVKRYGSNVDKVYRYMIERPDQLKNSDLPASVFLQIQYGIEEEMVSKPVDFFIRRTGALFFDINWVRSWKKQVIAHMAEELKWTPEQTKAYTDELEQHLHDAVVPVDEKVNRMTGIS</sequence>
<evidence type="ECO:0000256" key="6">
    <source>
        <dbReference type="ARBA" id="ARBA00022827"/>
    </source>
</evidence>
<keyword evidence="7 9" id="KW-0560">Oxidoreductase</keyword>
<gene>
    <name evidence="12" type="ORF">BG04_2825</name>
</gene>
<dbReference type="Pfam" id="PF16901">
    <property type="entry name" value="DAO_C"/>
    <property type="match status" value="1"/>
</dbReference>
<dbReference type="SUPFAM" id="SSF51905">
    <property type="entry name" value="FAD/NAD(P)-binding domain"/>
    <property type="match status" value="1"/>
</dbReference>
<dbReference type="GO" id="GO:0019563">
    <property type="term" value="P:glycerol catabolic process"/>
    <property type="evidence" value="ECO:0007669"/>
    <property type="project" value="UniProtKB-UniPathway"/>
</dbReference>
<dbReference type="UniPathway" id="UPA00618">
    <property type="reaction ID" value="UER00674"/>
</dbReference>
<evidence type="ECO:0000259" key="11">
    <source>
        <dbReference type="Pfam" id="PF16901"/>
    </source>
</evidence>
<dbReference type="InterPro" id="IPR006076">
    <property type="entry name" value="FAD-dep_OxRdtase"/>
</dbReference>
<dbReference type="EMBL" id="CP009920">
    <property type="protein sequence ID" value="AJI22959.1"/>
    <property type="molecule type" value="Genomic_DNA"/>
</dbReference>
<dbReference type="RefSeq" id="WP_016762944.1">
    <property type="nucleotide sequence ID" value="NZ_BCVB01000014.1"/>
</dbReference>
<keyword evidence="5" id="KW-0319">Glycerol metabolism</keyword>
<comment type="similarity">
    <text evidence="3 9">Belongs to the FAD-dependent glycerol-3-phosphate dehydrogenase family.</text>
</comment>
<evidence type="ECO:0000256" key="3">
    <source>
        <dbReference type="ARBA" id="ARBA00007330"/>
    </source>
</evidence>
<evidence type="ECO:0000256" key="9">
    <source>
        <dbReference type="RuleBase" id="RU361217"/>
    </source>
</evidence>
<evidence type="ECO:0000256" key="2">
    <source>
        <dbReference type="ARBA" id="ARBA00004977"/>
    </source>
</evidence>
<dbReference type="Gene3D" id="1.10.8.870">
    <property type="entry name" value="Alpha-glycerophosphate oxidase, cap domain"/>
    <property type="match status" value="1"/>
</dbReference>
<evidence type="ECO:0000256" key="5">
    <source>
        <dbReference type="ARBA" id="ARBA00022798"/>
    </source>
</evidence>
<dbReference type="Gene3D" id="3.50.50.60">
    <property type="entry name" value="FAD/NAD(P)-binding domain"/>
    <property type="match status" value="1"/>
</dbReference>
<dbReference type="EC" id="1.1.5.3" evidence="9"/>
<dbReference type="InterPro" id="IPR038299">
    <property type="entry name" value="DAO_C_sf"/>
</dbReference>
<feature type="domain" description="Alpha-glycerophosphate oxidase C-terminal" evidence="11">
    <location>
        <begin position="401"/>
        <end position="529"/>
    </location>
</feature>
<dbReference type="GeneID" id="93640890"/>
<dbReference type="PROSITE" id="PS00977">
    <property type="entry name" value="FAD_G3PDH_1"/>
    <property type="match status" value="1"/>
</dbReference>
<dbReference type="AlphaFoldDB" id="A0A0B6ASZ3"/>
<accession>A0A0B6ASZ3</accession>
<evidence type="ECO:0000256" key="4">
    <source>
        <dbReference type="ARBA" id="ARBA00022630"/>
    </source>
</evidence>
<keyword evidence="6" id="KW-0274">FAD</keyword>
<feature type="domain" description="FAD dependent oxidoreductase" evidence="10">
    <location>
        <begin position="20"/>
        <end position="344"/>
    </location>
</feature>
<dbReference type="Proteomes" id="UP000031829">
    <property type="component" value="Chromosome"/>
</dbReference>
<reference evidence="12 13" key="1">
    <citation type="journal article" date="2015" name="Genome Announc.">
        <title>Complete genome sequences for 35 biothreat assay-relevant bacillus species.</title>
        <authorList>
            <person name="Johnson S.L."/>
            <person name="Daligault H.E."/>
            <person name="Davenport K.W."/>
            <person name="Jaissle J."/>
            <person name="Frey K.G."/>
            <person name="Ladner J.T."/>
            <person name="Broomall S.M."/>
            <person name="Bishop-Lilly K.A."/>
            <person name="Bruce D.C."/>
            <person name="Gibbons H.S."/>
            <person name="Coyne S.R."/>
            <person name="Lo C.C."/>
            <person name="Meincke L."/>
            <person name="Munk A.C."/>
            <person name="Koroleva G.I."/>
            <person name="Rosenzweig C.N."/>
            <person name="Palacios G.F."/>
            <person name="Redden C.L."/>
            <person name="Minogue T.D."/>
            <person name="Chain P.S."/>
        </authorList>
    </citation>
    <scope>NUCLEOTIDE SEQUENCE [LARGE SCALE GENOMIC DNA]</scope>
    <source>
        <strain evidence="13">ATCC 14581 / DSM 32 / JCM 2506 / NBRC 15308 / NCIMB 9376 / NCTC 10342 / NRRL B-14308 / VKM B-512</strain>
    </source>
</reference>
<keyword evidence="4 9" id="KW-0285">Flavoprotein</keyword>
<proteinExistence type="inferred from homology"/>
<evidence type="ECO:0000259" key="10">
    <source>
        <dbReference type="Pfam" id="PF01266"/>
    </source>
</evidence>
<dbReference type="GO" id="GO:0004368">
    <property type="term" value="F:glycerol-3-phosphate dehydrogenase (quinone) activity"/>
    <property type="evidence" value="ECO:0007669"/>
    <property type="project" value="UniProtKB-EC"/>
</dbReference>
<dbReference type="PRINTS" id="PR01001">
    <property type="entry name" value="FADG3PDH"/>
</dbReference>
<dbReference type="HOGENOM" id="CLU_015740_5_2_9"/>
<dbReference type="InterPro" id="IPR036188">
    <property type="entry name" value="FAD/NAD-bd_sf"/>
</dbReference>
<dbReference type="Gene3D" id="3.30.9.10">
    <property type="entry name" value="D-Amino Acid Oxidase, subunit A, domain 2"/>
    <property type="match status" value="1"/>
</dbReference>
<comment type="pathway">
    <text evidence="2">Polyol metabolism; glycerol degradation via glycerol kinase pathway; glycerone phosphate from sn-glycerol 3-phosphate (aerobic route): step 1/1.</text>
</comment>
<dbReference type="PANTHER" id="PTHR11985:SF35">
    <property type="entry name" value="ANAEROBIC GLYCEROL-3-PHOSPHATE DEHYDROGENASE SUBUNIT A"/>
    <property type="match status" value="1"/>
</dbReference>
<dbReference type="PANTHER" id="PTHR11985">
    <property type="entry name" value="GLYCEROL-3-PHOSPHATE DEHYDROGENASE"/>
    <property type="match status" value="1"/>
</dbReference>
<evidence type="ECO:0000256" key="8">
    <source>
        <dbReference type="ARBA" id="ARBA00049055"/>
    </source>
</evidence>
<dbReference type="SUPFAM" id="SSF54373">
    <property type="entry name" value="FAD-linked reductases, C-terminal domain"/>
    <property type="match status" value="1"/>
</dbReference>
<dbReference type="Pfam" id="PF01266">
    <property type="entry name" value="DAO"/>
    <property type="match status" value="1"/>
</dbReference>
<name>A0A0B6ASZ3_PRIM2</name>
<evidence type="ECO:0000313" key="12">
    <source>
        <dbReference type="EMBL" id="AJI22959.1"/>
    </source>
</evidence>
<dbReference type="GO" id="GO:0046168">
    <property type="term" value="P:glycerol-3-phosphate catabolic process"/>
    <property type="evidence" value="ECO:0007669"/>
    <property type="project" value="TreeGrafter"/>
</dbReference>
<dbReference type="KEGG" id="bmeg:BG04_2825"/>
<dbReference type="GO" id="GO:0009331">
    <property type="term" value="C:glycerol-3-phosphate dehydrogenase (FAD) complex"/>
    <property type="evidence" value="ECO:0007669"/>
    <property type="project" value="UniProtKB-UniRule"/>
</dbReference>
<comment type="cofactor">
    <cofactor evidence="1 9">
        <name>FAD</name>
        <dbReference type="ChEBI" id="CHEBI:57692"/>
    </cofactor>
</comment>
<comment type="catalytic activity">
    <reaction evidence="8 9">
        <text>a quinone + sn-glycerol 3-phosphate = dihydroxyacetone phosphate + a quinol</text>
        <dbReference type="Rhea" id="RHEA:18977"/>
        <dbReference type="ChEBI" id="CHEBI:24646"/>
        <dbReference type="ChEBI" id="CHEBI:57597"/>
        <dbReference type="ChEBI" id="CHEBI:57642"/>
        <dbReference type="ChEBI" id="CHEBI:132124"/>
        <dbReference type="EC" id="1.1.5.3"/>
    </reaction>
</comment>
<evidence type="ECO:0000313" key="13">
    <source>
        <dbReference type="Proteomes" id="UP000031829"/>
    </source>
</evidence>
<organism evidence="12 13">
    <name type="scientific">Priestia megaterium (strain ATCC 14581 / DSM 32 / CCUG 1817 / JCM 2506 / NBRC 15308 / NCIMB 9376 / NCTC 10342 / NRRL B-14308 / VKM B-512 / Ford 19)</name>
    <name type="common">Bacillus megaterium</name>
    <dbReference type="NCBI Taxonomy" id="1348623"/>
    <lineage>
        <taxon>Bacteria</taxon>
        <taxon>Bacillati</taxon>
        <taxon>Bacillota</taxon>
        <taxon>Bacilli</taxon>
        <taxon>Bacillales</taxon>
        <taxon>Bacillaceae</taxon>
        <taxon>Priestia</taxon>
    </lineage>
</organism>